<name>A0AAU9K4F1_9CILI</name>
<sequence>MAICRLYWKIFSAFLKCLMRYRRNITNADTEWNCKNLSLVLDFCTSSSIKKYFSISDLNMMLLISHFSGSKYNELYQQKKFSQHQLSLLVKLVRIIQNFLKDLVSN</sequence>
<reference evidence="1" key="1">
    <citation type="submission" date="2021-09" db="EMBL/GenBank/DDBJ databases">
        <authorList>
            <consortium name="AG Swart"/>
            <person name="Singh M."/>
            <person name="Singh A."/>
            <person name="Seah K."/>
            <person name="Emmerich C."/>
        </authorList>
    </citation>
    <scope>NUCLEOTIDE SEQUENCE</scope>
    <source>
        <strain evidence="1">ATCC30299</strain>
    </source>
</reference>
<proteinExistence type="predicted"/>
<accession>A0AAU9K4F1</accession>
<dbReference type="AlphaFoldDB" id="A0AAU9K4F1"/>
<comment type="caution">
    <text evidence="1">The sequence shown here is derived from an EMBL/GenBank/DDBJ whole genome shotgun (WGS) entry which is preliminary data.</text>
</comment>
<gene>
    <name evidence="1" type="ORF">BSTOLATCC_MIC46939</name>
</gene>
<dbReference type="Proteomes" id="UP001162131">
    <property type="component" value="Unassembled WGS sequence"/>
</dbReference>
<protein>
    <submittedName>
        <fullName evidence="1">Uncharacterized protein</fullName>
    </submittedName>
</protein>
<dbReference type="EMBL" id="CAJZBQ010000046">
    <property type="protein sequence ID" value="CAG9328853.1"/>
    <property type="molecule type" value="Genomic_DNA"/>
</dbReference>
<evidence type="ECO:0000313" key="2">
    <source>
        <dbReference type="Proteomes" id="UP001162131"/>
    </source>
</evidence>
<organism evidence="1 2">
    <name type="scientific">Blepharisma stoltei</name>
    <dbReference type="NCBI Taxonomy" id="1481888"/>
    <lineage>
        <taxon>Eukaryota</taxon>
        <taxon>Sar</taxon>
        <taxon>Alveolata</taxon>
        <taxon>Ciliophora</taxon>
        <taxon>Postciliodesmatophora</taxon>
        <taxon>Heterotrichea</taxon>
        <taxon>Heterotrichida</taxon>
        <taxon>Blepharismidae</taxon>
        <taxon>Blepharisma</taxon>
    </lineage>
</organism>
<evidence type="ECO:0000313" key="1">
    <source>
        <dbReference type="EMBL" id="CAG9328853.1"/>
    </source>
</evidence>
<keyword evidence="2" id="KW-1185">Reference proteome</keyword>